<dbReference type="InterPro" id="IPR000551">
    <property type="entry name" value="MerR-type_HTH_dom"/>
</dbReference>
<dbReference type="EMBL" id="JBDJAW010000016">
    <property type="protein sequence ID" value="MEN3537506.1"/>
    <property type="molecule type" value="Genomic_DNA"/>
</dbReference>
<comment type="caution">
    <text evidence="4">The sequence shown here is derived from an EMBL/GenBank/DDBJ whole genome shotgun (WGS) entry which is preliminary data.</text>
</comment>
<dbReference type="PANTHER" id="PTHR30204">
    <property type="entry name" value="REDOX-CYCLING DRUG-SENSING TRANSCRIPTIONAL ACTIVATOR SOXR"/>
    <property type="match status" value="1"/>
</dbReference>
<reference evidence="4 5" key="1">
    <citation type="submission" date="2024-05" db="EMBL/GenBank/DDBJ databases">
        <title>Microbispora sp.ZYX-F-249.</title>
        <authorList>
            <person name="Xie H."/>
        </authorList>
    </citation>
    <scope>NUCLEOTIDE SEQUENCE [LARGE SCALE GENOMIC DNA]</scope>
    <source>
        <strain evidence="4 5">ZYX-F-249</strain>
    </source>
</reference>
<name>A0ABV0AT78_9ACTN</name>
<protein>
    <submittedName>
        <fullName evidence="4">VOC family protein</fullName>
    </submittedName>
</protein>
<proteinExistence type="predicted"/>
<evidence type="ECO:0000313" key="5">
    <source>
        <dbReference type="Proteomes" id="UP001447516"/>
    </source>
</evidence>
<feature type="domain" description="VOC" evidence="3">
    <location>
        <begin position="124"/>
        <end position="241"/>
    </location>
</feature>
<dbReference type="SUPFAM" id="SSF54593">
    <property type="entry name" value="Glyoxalase/Bleomycin resistance protein/Dihydroxybiphenyl dioxygenase"/>
    <property type="match status" value="1"/>
</dbReference>
<dbReference type="Proteomes" id="UP001447516">
    <property type="component" value="Unassembled WGS sequence"/>
</dbReference>
<dbReference type="SUPFAM" id="SSF46955">
    <property type="entry name" value="Putative DNA-binding domain"/>
    <property type="match status" value="1"/>
</dbReference>
<dbReference type="InterPro" id="IPR029068">
    <property type="entry name" value="Glyas_Bleomycin-R_OHBP_Dase"/>
</dbReference>
<gene>
    <name evidence="4" type="ORF">AAH991_20510</name>
</gene>
<feature type="domain" description="HTH merR-type" evidence="2">
    <location>
        <begin position="6"/>
        <end position="76"/>
    </location>
</feature>
<organism evidence="4 5">
    <name type="scientific">Microbispora maris</name>
    <dbReference type="NCBI Taxonomy" id="3144104"/>
    <lineage>
        <taxon>Bacteria</taxon>
        <taxon>Bacillati</taxon>
        <taxon>Actinomycetota</taxon>
        <taxon>Actinomycetes</taxon>
        <taxon>Streptosporangiales</taxon>
        <taxon>Streptosporangiaceae</taxon>
        <taxon>Microbispora</taxon>
    </lineage>
</organism>
<dbReference type="Gene3D" id="1.10.1660.10">
    <property type="match status" value="1"/>
</dbReference>
<dbReference type="InterPro" id="IPR037523">
    <property type="entry name" value="VOC_core"/>
</dbReference>
<evidence type="ECO:0000259" key="3">
    <source>
        <dbReference type="PROSITE" id="PS51819"/>
    </source>
</evidence>
<dbReference type="Gene3D" id="3.10.180.10">
    <property type="entry name" value="2,3-Dihydroxybiphenyl 1,2-Dioxygenase, domain 1"/>
    <property type="match status" value="1"/>
</dbReference>
<keyword evidence="5" id="KW-1185">Reference proteome</keyword>
<accession>A0ABV0AT78</accession>
<dbReference type="Pfam" id="PF00903">
    <property type="entry name" value="Glyoxalase"/>
    <property type="match status" value="1"/>
</dbReference>
<evidence type="ECO:0000256" key="1">
    <source>
        <dbReference type="ARBA" id="ARBA00023125"/>
    </source>
</evidence>
<evidence type="ECO:0000259" key="2">
    <source>
        <dbReference type="PROSITE" id="PS50937"/>
    </source>
</evidence>
<dbReference type="CDD" id="cd01107">
    <property type="entry name" value="HTH_BmrR"/>
    <property type="match status" value="1"/>
</dbReference>
<dbReference type="InterPro" id="IPR009061">
    <property type="entry name" value="DNA-bd_dom_put_sf"/>
</dbReference>
<dbReference type="PANTHER" id="PTHR30204:SF97">
    <property type="entry name" value="MERR FAMILY REGULATORY PROTEIN"/>
    <property type="match status" value="1"/>
</dbReference>
<evidence type="ECO:0000313" key="4">
    <source>
        <dbReference type="EMBL" id="MEN3537506.1"/>
    </source>
</evidence>
<dbReference type="PROSITE" id="PS51819">
    <property type="entry name" value="VOC"/>
    <property type="match status" value="1"/>
</dbReference>
<dbReference type="RefSeq" id="WP_346227466.1">
    <property type="nucleotide sequence ID" value="NZ_JBDJAW010000016.1"/>
</dbReference>
<keyword evidence="1" id="KW-0238">DNA-binding</keyword>
<dbReference type="PROSITE" id="PS00552">
    <property type="entry name" value="HTH_MERR_1"/>
    <property type="match status" value="1"/>
</dbReference>
<dbReference type="PROSITE" id="PS50937">
    <property type="entry name" value="HTH_MERR_2"/>
    <property type="match status" value="1"/>
</dbReference>
<dbReference type="InterPro" id="IPR004360">
    <property type="entry name" value="Glyas_Fos-R_dOase_dom"/>
</dbReference>
<sequence>MSSDDLLSIGVFALVSGLSIHALRHYDELGLLRPAVVDPVTGYRRYRPEQVRQARLICALRRVDVPIDAVRVVMDDQDGEALRTVLHSHRERLVDRVQVLSRMVHIVNHYIEHGVAMPDLKTPRIVQVTINVADLAGSISFYRAAFDAVFNEEISSFQFGAWPSEDFFLLTVAHELNEHGKHDGPTGVSQFGLLVDDVDAAHRRAVDAGAIEVCPPADKPWKPRSSCVADPSGNRINLYQA</sequence>
<dbReference type="Pfam" id="PF13411">
    <property type="entry name" value="MerR_1"/>
    <property type="match status" value="1"/>
</dbReference>
<dbReference type="SMART" id="SM00422">
    <property type="entry name" value="HTH_MERR"/>
    <property type="match status" value="1"/>
</dbReference>
<dbReference type="InterPro" id="IPR047057">
    <property type="entry name" value="MerR_fam"/>
</dbReference>